<dbReference type="InterPro" id="IPR017926">
    <property type="entry name" value="GATASE"/>
</dbReference>
<reference evidence="3 5" key="2">
    <citation type="submission" date="2018-06" db="EMBL/GenBank/DDBJ databases">
        <title>Genomic Encyclopedia of Type Strains, Phase III (KMG-III): the genomes of soil and plant-associated and newly described type strains.</title>
        <authorList>
            <person name="Whitman W."/>
        </authorList>
    </citation>
    <scope>NUCLEOTIDE SEQUENCE [LARGE SCALE GENOMIC DNA]</scope>
    <source>
        <strain evidence="3 5">CGMCC 1.15366</strain>
    </source>
</reference>
<dbReference type="InterPro" id="IPR050472">
    <property type="entry name" value="Anth_synth/Amidotransfase"/>
</dbReference>
<dbReference type="AlphaFoldDB" id="A0A327X114"/>
<evidence type="ECO:0000256" key="1">
    <source>
        <dbReference type="ARBA" id="ARBA00022962"/>
    </source>
</evidence>
<dbReference type="RefSeq" id="WP_111569147.1">
    <property type="nucleotide sequence ID" value="NZ_PIPK01000005.1"/>
</dbReference>
<accession>A0A327X114</accession>
<dbReference type="Proteomes" id="UP000287865">
    <property type="component" value="Unassembled WGS sequence"/>
</dbReference>
<evidence type="ECO:0000313" key="5">
    <source>
        <dbReference type="Proteomes" id="UP000249203"/>
    </source>
</evidence>
<dbReference type="GO" id="GO:0005829">
    <property type="term" value="C:cytosol"/>
    <property type="evidence" value="ECO:0007669"/>
    <property type="project" value="TreeGrafter"/>
</dbReference>
<dbReference type="FunFam" id="3.40.50.880:FF:000003">
    <property type="entry name" value="Anthranilate synthase component II"/>
    <property type="match status" value="1"/>
</dbReference>
<dbReference type="PRINTS" id="PR00096">
    <property type="entry name" value="GATASE"/>
</dbReference>
<keyword evidence="4" id="KW-0456">Lyase</keyword>
<comment type="caution">
    <text evidence="3">The sequence shown here is derived from an EMBL/GenBank/DDBJ whole genome shotgun (WGS) entry which is preliminary data.</text>
</comment>
<dbReference type="InterPro" id="IPR006221">
    <property type="entry name" value="TrpG/PapA_dom"/>
</dbReference>
<organism evidence="3 5">
    <name type="scientific">Aliidiomarina maris</name>
    <dbReference type="NCBI Taxonomy" id="531312"/>
    <lineage>
        <taxon>Bacteria</taxon>
        <taxon>Pseudomonadati</taxon>
        <taxon>Pseudomonadota</taxon>
        <taxon>Gammaproteobacteria</taxon>
        <taxon>Alteromonadales</taxon>
        <taxon>Idiomarinaceae</taxon>
        <taxon>Aliidiomarina</taxon>
    </lineage>
</organism>
<evidence type="ECO:0000313" key="6">
    <source>
        <dbReference type="Proteomes" id="UP000287865"/>
    </source>
</evidence>
<dbReference type="EMBL" id="QLMD01000005">
    <property type="protein sequence ID" value="RAJ98295.1"/>
    <property type="molecule type" value="Genomic_DNA"/>
</dbReference>
<reference evidence="4 6" key="1">
    <citation type="journal article" date="2018" name="Front. Microbiol.">
        <title>Genome-Based Analysis Reveals the Taxonomy and Diversity of the Family Idiomarinaceae.</title>
        <authorList>
            <person name="Liu Y."/>
            <person name="Lai Q."/>
            <person name="Shao Z."/>
        </authorList>
    </citation>
    <scope>NUCLEOTIDE SEQUENCE [LARGE SCALE GENOMIC DNA]</scope>
    <source>
        <strain evidence="4 6">CF12-14</strain>
    </source>
</reference>
<name>A0A327X114_9GAMM</name>
<dbReference type="PANTHER" id="PTHR43418">
    <property type="entry name" value="MULTIFUNCTIONAL TRYPTOPHAN BIOSYNTHESIS PROTEIN-RELATED"/>
    <property type="match status" value="1"/>
</dbReference>
<evidence type="ECO:0000313" key="4">
    <source>
        <dbReference type="EMBL" id="RUO24875.1"/>
    </source>
</evidence>
<keyword evidence="1" id="KW-0315">Glutamine amidotransferase</keyword>
<dbReference type="GO" id="GO:0000162">
    <property type="term" value="P:L-tryptophan biosynthetic process"/>
    <property type="evidence" value="ECO:0007669"/>
    <property type="project" value="TreeGrafter"/>
</dbReference>
<dbReference type="PANTHER" id="PTHR43418:SF4">
    <property type="entry name" value="MULTIFUNCTIONAL TRYPTOPHAN BIOSYNTHESIS PROTEIN"/>
    <property type="match status" value="1"/>
</dbReference>
<dbReference type="Gene3D" id="3.40.50.880">
    <property type="match status" value="1"/>
</dbReference>
<dbReference type="Proteomes" id="UP000249203">
    <property type="component" value="Unassembled WGS sequence"/>
</dbReference>
<dbReference type="NCBIfam" id="TIGR00566">
    <property type="entry name" value="trpG_papA"/>
    <property type="match status" value="1"/>
</dbReference>
<dbReference type="EMBL" id="PIPK01000005">
    <property type="protein sequence ID" value="RUO24875.1"/>
    <property type="molecule type" value="Genomic_DNA"/>
</dbReference>
<protein>
    <submittedName>
        <fullName evidence="4">Anthranilate/aminodeoxychorismate synthase component II</fullName>
        <ecNumber evidence="4">4.1.3.27</ecNumber>
    </submittedName>
    <submittedName>
        <fullName evidence="3">Para-aminobenzoate synthetase component 2</fullName>
    </submittedName>
</protein>
<gene>
    <name evidence="3" type="ORF">B0I24_10546</name>
    <name evidence="4" type="ORF">CWE07_07485</name>
</gene>
<dbReference type="OrthoDB" id="9786812at2"/>
<keyword evidence="6" id="KW-1185">Reference proteome</keyword>
<evidence type="ECO:0000313" key="3">
    <source>
        <dbReference type="EMBL" id="RAJ98295.1"/>
    </source>
</evidence>
<dbReference type="PROSITE" id="PS51273">
    <property type="entry name" value="GATASE_TYPE_1"/>
    <property type="match status" value="1"/>
</dbReference>
<dbReference type="PRINTS" id="PR00097">
    <property type="entry name" value="ANTSNTHASEII"/>
</dbReference>
<sequence>MVKLLMIDNYDSFTHNLVRYFNELGQQVVVYRNDQISVQAICDMAPTGVIISPGPGTPSDAGISLATIERFAGQVPILGVCLGHQAIAQAYGANVVRANQVMHGKTSLVAHHGQGLFAGLPPEFRVTRYHSLLVAADTLPNGLVEDAWVAHSAYREIMGIRDSEHAIYGIQFHPESVLTEYGHRILAAFCAHAGLPVSADLSELSQSLR</sequence>
<dbReference type="SUPFAM" id="SSF52317">
    <property type="entry name" value="Class I glutamine amidotransferase-like"/>
    <property type="match status" value="1"/>
</dbReference>
<dbReference type="GO" id="GO:0004049">
    <property type="term" value="F:anthranilate synthase activity"/>
    <property type="evidence" value="ECO:0007669"/>
    <property type="project" value="UniProtKB-EC"/>
</dbReference>
<dbReference type="CDD" id="cd01743">
    <property type="entry name" value="GATase1_Anthranilate_Synthase"/>
    <property type="match status" value="1"/>
</dbReference>
<dbReference type="Pfam" id="PF00117">
    <property type="entry name" value="GATase"/>
    <property type="match status" value="1"/>
</dbReference>
<dbReference type="PRINTS" id="PR00099">
    <property type="entry name" value="CPSGATASE"/>
</dbReference>
<dbReference type="InterPro" id="IPR029062">
    <property type="entry name" value="Class_I_gatase-like"/>
</dbReference>
<evidence type="ECO:0000259" key="2">
    <source>
        <dbReference type="Pfam" id="PF00117"/>
    </source>
</evidence>
<feature type="domain" description="Glutamine amidotransferase" evidence="2">
    <location>
        <begin position="5"/>
        <end position="191"/>
    </location>
</feature>
<dbReference type="EC" id="4.1.3.27" evidence="4"/>
<proteinExistence type="predicted"/>